<name>A0A8J2WBU6_9CRUS</name>
<feature type="region of interest" description="Disordered" evidence="2">
    <location>
        <begin position="70"/>
        <end position="210"/>
    </location>
</feature>
<dbReference type="Pfam" id="PF13339">
    <property type="entry name" value="AATF-Che1"/>
    <property type="match status" value="1"/>
</dbReference>
<dbReference type="EMBL" id="CAKKLH010000320">
    <property type="protein sequence ID" value="CAH0112005.1"/>
    <property type="molecule type" value="Genomic_DNA"/>
</dbReference>
<dbReference type="GO" id="GO:0005730">
    <property type="term" value="C:nucleolus"/>
    <property type="evidence" value="ECO:0007669"/>
    <property type="project" value="TreeGrafter"/>
</dbReference>
<feature type="compositionally biased region" description="Basic and acidic residues" evidence="2">
    <location>
        <begin position="1"/>
        <end position="12"/>
    </location>
</feature>
<comment type="caution">
    <text evidence="5">The sequence shown here is derived from an EMBL/GenBank/DDBJ whole genome shotgun (WGS) entry which is preliminary data.</text>
</comment>
<proteinExistence type="inferred from homology"/>
<evidence type="ECO:0000256" key="2">
    <source>
        <dbReference type="SAM" id="MobiDB-lite"/>
    </source>
</evidence>
<evidence type="ECO:0000313" key="6">
    <source>
        <dbReference type="Proteomes" id="UP000789390"/>
    </source>
</evidence>
<feature type="region of interest" description="Disordered" evidence="2">
    <location>
        <begin position="1"/>
        <end position="34"/>
    </location>
</feature>
<comment type="similarity">
    <text evidence="1">Belongs to the AATF family.</text>
</comment>
<dbReference type="GO" id="GO:0006357">
    <property type="term" value="P:regulation of transcription by RNA polymerase II"/>
    <property type="evidence" value="ECO:0007669"/>
    <property type="project" value="TreeGrafter"/>
</dbReference>
<feature type="compositionally biased region" description="Basic and acidic residues" evidence="2">
    <location>
        <begin position="424"/>
        <end position="435"/>
    </location>
</feature>
<protein>
    <recommendedName>
        <fullName evidence="7">Protein AATF</fullName>
    </recommendedName>
</protein>
<sequence length="555" mass="63263">MSKGKSLSERLAELANPTPQFADPEDEYNEESRAKLESFDDQYDSYDNLQISQKKALKNKSSLRQKNVELLAVSDSRYAGKRVNRRDLNSPVEEDYKSSEASLESDNDSGEDNILEFKKKFMKETNNTSKKLNAFQESEDESELNESEEDEIEEEDDEDEGEEEEDDEDGDEGEEEEEEEGSIGSIDDNEEESEVKTQNMSNSHDSDINKGKSIQNQLSLWDHLLECRIKIHKGINLCNQLPQATSNFKLFTKASGENHFVAAGQGAQVAIKSLLNNCLELQELLLKSNPQTKTLTKRKSVEEGSDEEIPSDTDEEAGEPDEEDIEDGKPKRKKLKIVGYETEIGERHENLRGFWHRTLNMWNEKTRLASGKTGSGNKAGFGAFDQSILKQIEGILSDKQRLINRTRIKRATYRILGCMPKFNDKDKATNEKEVEQVQGDQHPPETKEVDYEEFDPEIYDDDDFYHQLLRELIEKKTGEAGSNQIALGRQWLEIQKLRSKAKRKVDSKASKGRRLRYQVHPKLVSFMAPYPEASWNDIAKNELFASLFGSGSSVN</sequence>
<feature type="domain" description="AATF leucine zipper-containing" evidence="4">
    <location>
        <begin position="207"/>
        <end position="365"/>
    </location>
</feature>
<evidence type="ECO:0000259" key="4">
    <source>
        <dbReference type="Pfam" id="PF13339"/>
    </source>
</evidence>
<dbReference type="PANTHER" id="PTHR15565:SF0">
    <property type="entry name" value="PROTEIN AATF"/>
    <property type="match status" value="1"/>
</dbReference>
<evidence type="ECO:0000313" key="5">
    <source>
        <dbReference type="EMBL" id="CAH0112005.1"/>
    </source>
</evidence>
<feature type="compositionally biased region" description="Acidic residues" evidence="2">
    <location>
        <begin position="303"/>
        <end position="326"/>
    </location>
</feature>
<dbReference type="AlphaFoldDB" id="A0A8J2WBU6"/>
<feature type="compositionally biased region" description="Acidic residues" evidence="2">
    <location>
        <begin position="103"/>
        <end position="114"/>
    </location>
</feature>
<organism evidence="5 6">
    <name type="scientific">Daphnia galeata</name>
    <dbReference type="NCBI Taxonomy" id="27404"/>
    <lineage>
        <taxon>Eukaryota</taxon>
        <taxon>Metazoa</taxon>
        <taxon>Ecdysozoa</taxon>
        <taxon>Arthropoda</taxon>
        <taxon>Crustacea</taxon>
        <taxon>Branchiopoda</taxon>
        <taxon>Diplostraca</taxon>
        <taxon>Cladocera</taxon>
        <taxon>Anomopoda</taxon>
        <taxon>Daphniidae</taxon>
        <taxon>Daphnia</taxon>
    </lineage>
</organism>
<dbReference type="PANTHER" id="PTHR15565">
    <property type="entry name" value="AATF PROTEIN APOPTOSIS ANTAGONIZING TRANSCRIPTION FACTOR"/>
    <property type="match status" value="1"/>
</dbReference>
<dbReference type="Proteomes" id="UP000789390">
    <property type="component" value="Unassembled WGS sequence"/>
</dbReference>
<keyword evidence="6" id="KW-1185">Reference proteome</keyword>
<evidence type="ECO:0008006" key="7">
    <source>
        <dbReference type="Google" id="ProtNLM"/>
    </source>
</evidence>
<feature type="region of interest" description="Disordered" evidence="2">
    <location>
        <begin position="424"/>
        <end position="447"/>
    </location>
</feature>
<accession>A0A8J2WBU6</accession>
<feature type="domain" description="Apoptosis-antagonizing transcription factor C-terminal" evidence="3">
    <location>
        <begin position="465"/>
        <end position="548"/>
    </location>
</feature>
<dbReference type="OrthoDB" id="5783963at2759"/>
<gene>
    <name evidence="5" type="ORF">DGAL_LOCUS15663</name>
</gene>
<dbReference type="InterPro" id="IPR039223">
    <property type="entry name" value="AATF/Bfr2"/>
</dbReference>
<dbReference type="Pfam" id="PF08164">
    <property type="entry name" value="TRAUB"/>
    <property type="match status" value="1"/>
</dbReference>
<feature type="compositionally biased region" description="Acidic residues" evidence="2">
    <location>
        <begin position="137"/>
        <end position="193"/>
    </location>
</feature>
<evidence type="ECO:0000256" key="1">
    <source>
        <dbReference type="ARBA" id="ARBA00008966"/>
    </source>
</evidence>
<reference evidence="5" key="1">
    <citation type="submission" date="2021-11" db="EMBL/GenBank/DDBJ databases">
        <authorList>
            <person name="Schell T."/>
        </authorList>
    </citation>
    <scope>NUCLEOTIDE SEQUENCE</scope>
    <source>
        <strain evidence="5">M5</strain>
    </source>
</reference>
<feature type="region of interest" description="Disordered" evidence="2">
    <location>
        <begin position="294"/>
        <end position="330"/>
    </location>
</feature>
<dbReference type="InterPro" id="IPR012617">
    <property type="entry name" value="AATF_C"/>
</dbReference>
<evidence type="ECO:0000259" key="3">
    <source>
        <dbReference type="Pfam" id="PF08164"/>
    </source>
</evidence>
<dbReference type="InterPro" id="IPR025160">
    <property type="entry name" value="AATF"/>
</dbReference>